<proteinExistence type="predicted"/>
<keyword evidence="2" id="KW-1185">Reference proteome</keyword>
<name>A0A2Z7CW94_9LAMI</name>
<accession>A0A2Z7CW94</accession>
<reference evidence="1 2" key="1">
    <citation type="journal article" date="2015" name="Proc. Natl. Acad. Sci. U.S.A.">
        <title>The resurrection genome of Boea hygrometrica: A blueprint for survival of dehydration.</title>
        <authorList>
            <person name="Xiao L."/>
            <person name="Yang G."/>
            <person name="Zhang L."/>
            <person name="Yang X."/>
            <person name="Zhao S."/>
            <person name="Ji Z."/>
            <person name="Zhou Q."/>
            <person name="Hu M."/>
            <person name="Wang Y."/>
            <person name="Chen M."/>
            <person name="Xu Y."/>
            <person name="Jin H."/>
            <person name="Xiao X."/>
            <person name="Hu G."/>
            <person name="Bao F."/>
            <person name="Hu Y."/>
            <person name="Wan P."/>
            <person name="Li L."/>
            <person name="Deng X."/>
            <person name="Kuang T."/>
            <person name="Xiang C."/>
            <person name="Zhu J.K."/>
            <person name="Oliver M.J."/>
            <person name="He Y."/>
        </authorList>
    </citation>
    <scope>NUCLEOTIDE SEQUENCE [LARGE SCALE GENOMIC DNA]</scope>
    <source>
        <strain evidence="2">cv. XS01</strain>
    </source>
</reference>
<dbReference type="Proteomes" id="UP000250235">
    <property type="component" value="Unassembled WGS sequence"/>
</dbReference>
<dbReference type="EMBL" id="KQ991673">
    <property type="protein sequence ID" value="KZV51381.1"/>
    <property type="molecule type" value="Genomic_DNA"/>
</dbReference>
<gene>
    <name evidence="1" type="ORF">F511_39677</name>
</gene>
<evidence type="ECO:0000313" key="2">
    <source>
        <dbReference type="Proteomes" id="UP000250235"/>
    </source>
</evidence>
<sequence length="252" mass="28405">MQMLCMRHRITTESSTNKGAKELKHNSKNLQQQWPQGGGQFRPAAVIFAKGWRKQSTRSARAGSAMMKSTVTSVISRELQCNQELILEVSVSKTMSFGLIDTTAFCLRANIQQMLFALITSSRKIPVARYWSQDTSRKVPVTRYQSQDTSRKVPVKRYQSQGTSRKVPVAEYTSRKMMYQSQAIVHPITGYSVWYPVAGNPDTGKADVVKSCNQAQRIQSSKYPDAVFEDTTSSEAVEELNYEELPKLDVNC</sequence>
<dbReference type="AlphaFoldDB" id="A0A2Z7CW94"/>
<organism evidence="1 2">
    <name type="scientific">Dorcoceras hygrometricum</name>
    <dbReference type="NCBI Taxonomy" id="472368"/>
    <lineage>
        <taxon>Eukaryota</taxon>
        <taxon>Viridiplantae</taxon>
        <taxon>Streptophyta</taxon>
        <taxon>Embryophyta</taxon>
        <taxon>Tracheophyta</taxon>
        <taxon>Spermatophyta</taxon>
        <taxon>Magnoliopsida</taxon>
        <taxon>eudicotyledons</taxon>
        <taxon>Gunneridae</taxon>
        <taxon>Pentapetalae</taxon>
        <taxon>asterids</taxon>
        <taxon>lamiids</taxon>
        <taxon>Lamiales</taxon>
        <taxon>Gesneriaceae</taxon>
        <taxon>Didymocarpoideae</taxon>
        <taxon>Trichosporeae</taxon>
        <taxon>Loxocarpinae</taxon>
        <taxon>Dorcoceras</taxon>
    </lineage>
</organism>
<protein>
    <submittedName>
        <fullName evidence="1">Uncharacterized protein</fullName>
    </submittedName>
</protein>
<evidence type="ECO:0000313" key="1">
    <source>
        <dbReference type="EMBL" id="KZV51381.1"/>
    </source>
</evidence>